<evidence type="ECO:0000256" key="6">
    <source>
        <dbReference type="ARBA" id="ARBA00023242"/>
    </source>
</evidence>
<dbReference type="InterPro" id="IPR009057">
    <property type="entry name" value="Homeodomain-like_sf"/>
</dbReference>
<evidence type="ECO:0000256" key="8">
    <source>
        <dbReference type="SAM" id="MobiDB-lite"/>
    </source>
</evidence>
<dbReference type="SUPFAM" id="SSF46689">
    <property type="entry name" value="Homeodomain-like"/>
    <property type="match status" value="1"/>
</dbReference>
<evidence type="ECO:0000256" key="7">
    <source>
        <dbReference type="PROSITE-ProRule" id="PRU00169"/>
    </source>
</evidence>
<reference evidence="12" key="1">
    <citation type="journal article" date="2016" name="Nat. Commun.">
        <title>The Gonium pectorale genome demonstrates co-option of cell cycle regulation during the evolution of multicellularity.</title>
        <authorList>
            <person name="Hanschen E.R."/>
            <person name="Marriage T.N."/>
            <person name="Ferris P.J."/>
            <person name="Hamaji T."/>
            <person name="Toyoda A."/>
            <person name="Fujiyama A."/>
            <person name="Neme R."/>
            <person name="Noguchi H."/>
            <person name="Minakuchi Y."/>
            <person name="Suzuki M."/>
            <person name="Kawai-Toyooka H."/>
            <person name="Smith D.R."/>
            <person name="Sparks H."/>
            <person name="Anderson J."/>
            <person name="Bakaric R."/>
            <person name="Luria V."/>
            <person name="Karger A."/>
            <person name="Kirschner M.W."/>
            <person name="Durand P.M."/>
            <person name="Michod R.E."/>
            <person name="Nozaki H."/>
            <person name="Olson B.J."/>
        </authorList>
    </citation>
    <scope>NUCLEOTIDE SEQUENCE [LARGE SCALE GENOMIC DNA]</scope>
    <source>
        <strain evidence="12">NIES-2863</strain>
    </source>
</reference>
<dbReference type="PROSITE" id="PS51294">
    <property type="entry name" value="HTH_MYB"/>
    <property type="match status" value="1"/>
</dbReference>
<dbReference type="GO" id="GO:0009736">
    <property type="term" value="P:cytokinin-activated signaling pathway"/>
    <property type="evidence" value="ECO:0007669"/>
    <property type="project" value="InterPro"/>
</dbReference>
<evidence type="ECO:0000256" key="3">
    <source>
        <dbReference type="ARBA" id="ARBA00023015"/>
    </source>
</evidence>
<evidence type="ECO:0000313" key="11">
    <source>
        <dbReference type="EMBL" id="KXZ42538.1"/>
    </source>
</evidence>
<dbReference type="Pfam" id="PF00072">
    <property type="entry name" value="Response_reg"/>
    <property type="match status" value="1"/>
</dbReference>
<feature type="domain" description="HTH myb-type" evidence="10">
    <location>
        <begin position="210"/>
        <end position="269"/>
    </location>
</feature>
<sequence length="604" mass="61993">MDKAISSITAISVLVVDDDPLCLKVVEQMLRRCSYEVTTCTNASSALHLLREKVSEYDLVLSDVYMPDMDGFKLLEVVGLEMDLPVIMMSSNGDTSNVLRGVTHGACDYLIKPVRLEELRNLWQHVVRRRRQHAQDLDSDEQSQERDDDPGRNKRKMEVAGLTPDQFRANGSTLLNGAASGALALGGSGSVGPGGLPGADELGLGADGGSNKKARVVWSVEMHQQFVNAVNTLGIDKAVPKKILEIMNVEGLTRENVASHLQKYRLYLKRVSGVQPSGQQRSSSKPAQAQQPQQAQQQTPPTPPLTHAPSGPGGAPSIGAGAQGNTGTAPQQNTGPSSGGLGPAPLATGGGSGPGMAAGMGPLSGLAMNGMMPPLPGVMPGPGSLFPQVPPPHQMQADQHQMHQQHQAGMVGMQPHSSSLQQQQKAAMGAGQLNPPGGPLQHQSPLPQNGTPHGGQNLPAAGAHSGNATPQPPLMGPEGMNGVGAGSLHTNQHSNGASGGMADLPAELLGGLMMEDGFGGPGAGPTATSAPQLDPAMLLDGDDNADIAAVFSDMYNSGGGGPAGSAGAGPGLLGTAATDGALLSGTDGGRGVTDEDFFSFLLKN</sequence>
<dbReference type="InterPro" id="IPR006447">
    <property type="entry name" value="Myb_dom_plants"/>
</dbReference>
<feature type="compositionally biased region" description="Basic and acidic residues" evidence="8">
    <location>
        <begin position="143"/>
        <end position="158"/>
    </location>
</feature>
<evidence type="ECO:0000256" key="2">
    <source>
        <dbReference type="ARBA" id="ARBA00023012"/>
    </source>
</evidence>
<evidence type="ECO:0000259" key="9">
    <source>
        <dbReference type="PROSITE" id="PS50110"/>
    </source>
</evidence>
<dbReference type="Proteomes" id="UP000075714">
    <property type="component" value="Unassembled WGS sequence"/>
</dbReference>
<evidence type="ECO:0000256" key="5">
    <source>
        <dbReference type="ARBA" id="ARBA00023163"/>
    </source>
</evidence>
<feature type="compositionally biased region" description="Low complexity" evidence="8">
    <location>
        <begin position="421"/>
        <end position="432"/>
    </location>
</feature>
<feature type="compositionally biased region" description="Low complexity" evidence="8">
    <location>
        <begin position="286"/>
        <end position="299"/>
    </location>
</feature>
<dbReference type="OrthoDB" id="60033at2759"/>
<dbReference type="STRING" id="33097.A0A150FY70"/>
<dbReference type="SMART" id="SM00448">
    <property type="entry name" value="REC"/>
    <property type="match status" value="1"/>
</dbReference>
<dbReference type="PROSITE" id="PS50110">
    <property type="entry name" value="RESPONSE_REGULATORY"/>
    <property type="match status" value="1"/>
</dbReference>
<dbReference type="AlphaFoldDB" id="A0A150FY70"/>
<dbReference type="Gene3D" id="3.40.50.2300">
    <property type="match status" value="1"/>
</dbReference>
<feature type="compositionally biased region" description="Polar residues" evidence="8">
    <location>
        <begin position="325"/>
        <end position="334"/>
    </location>
</feature>
<proteinExistence type="predicted"/>
<evidence type="ECO:0000313" key="12">
    <source>
        <dbReference type="Proteomes" id="UP000075714"/>
    </source>
</evidence>
<evidence type="ECO:0000256" key="1">
    <source>
        <dbReference type="ARBA" id="ARBA00022553"/>
    </source>
</evidence>
<dbReference type="InterPro" id="IPR001005">
    <property type="entry name" value="SANT/Myb"/>
</dbReference>
<evidence type="ECO:0000259" key="10">
    <source>
        <dbReference type="PROSITE" id="PS51294"/>
    </source>
</evidence>
<feature type="compositionally biased region" description="Polar residues" evidence="8">
    <location>
        <begin position="274"/>
        <end position="285"/>
    </location>
</feature>
<accession>A0A150FY70</accession>
<feature type="region of interest" description="Disordered" evidence="8">
    <location>
        <begin position="392"/>
        <end position="536"/>
    </location>
</feature>
<gene>
    <name evidence="11" type="ORF">GPECTOR_137g645</name>
</gene>
<feature type="domain" description="Response regulatory" evidence="9">
    <location>
        <begin position="12"/>
        <end position="127"/>
    </location>
</feature>
<keyword evidence="3" id="KW-0805">Transcription regulation</keyword>
<dbReference type="InterPro" id="IPR045279">
    <property type="entry name" value="ARR-like"/>
</dbReference>
<feature type="modified residue" description="4-aspartylphosphate" evidence="7">
    <location>
        <position position="63"/>
    </location>
</feature>
<keyword evidence="12" id="KW-1185">Reference proteome</keyword>
<dbReference type="NCBIfam" id="TIGR01557">
    <property type="entry name" value="myb_SHAQKYF"/>
    <property type="match status" value="1"/>
</dbReference>
<keyword evidence="1 7" id="KW-0597">Phosphoprotein</keyword>
<dbReference type="GO" id="GO:0000160">
    <property type="term" value="P:phosphorelay signal transduction system"/>
    <property type="evidence" value="ECO:0007669"/>
    <property type="project" value="UniProtKB-KW"/>
</dbReference>
<keyword evidence="5" id="KW-0804">Transcription</keyword>
<evidence type="ECO:0000256" key="4">
    <source>
        <dbReference type="ARBA" id="ARBA00023159"/>
    </source>
</evidence>
<feature type="compositionally biased region" description="Gly residues" evidence="8">
    <location>
        <begin position="311"/>
        <end position="324"/>
    </location>
</feature>
<dbReference type="GO" id="GO:0003677">
    <property type="term" value="F:DNA binding"/>
    <property type="evidence" value="ECO:0007669"/>
    <property type="project" value="InterPro"/>
</dbReference>
<dbReference type="Pfam" id="PF00249">
    <property type="entry name" value="Myb_DNA-binding"/>
    <property type="match status" value="1"/>
</dbReference>
<dbReference type="EMBL" id="LSYV01000137">
    <property type="protein sequence ID" value="KXZ42538.1"/>
    <property type="molecule type" value="Genomic_DNA"/>
</dbReference>
<name>A0A150FY70_GONPE</name>
<dbReference type="SUPFAM" id="SSF52172">
    <property type="entry name" value="CheY-like"/>
    <property type="match status" value="1"/>
</dbReference>
<dbReference type="InterPro" id="IPR001789">
    <property type="entry name" value="Sig_transdc_resp-reg_receiver"/>
</dbReference>
<feature type="compositionally biased region" description="Polar residues" evidence="8">
    <location>
        <begin position="441"/>
        <end position="451"/>
    </location>
</feature>
<feature type="region of interest" description="Disordered" evidence="8">
    <location>
        <begin position="273"/>
        <end position="358"/>
    </location>
</feature>
<dbReference type="CDD" id="cd17584">
    <property type="entry name" value="REC_typeB_ARR-like"/>
    <property type="match status" value="1"/>
</dbReference>
<dbReference type="Gene3D" id="1.10.10.60">
    <property type="entry name" value="Homeodomain-like"/>
    <property type="match status" value="1"/>
</dbReference>
<evidence type="ECO:0008006" key="13">
    <source>
        <dbReference type="Google" id="ProtNLM"/>
    </source>
</evidence>
<dbReference type="PANTHER" id="PTHR43874:SF7">
    <property type="entry name" value="TWO-COMPONENT RESPONSE REGULATOR ARR10"/>
    <property type="match status" value="1"/>
</dbReference>
<organism evidence="11 12">
    <name type="scientific">Gonium pectorale</name>
    <name type="common">Green alga</name>
    <dbReference type="NCBI Taxonomy" id="33097"/>
    <lineage>
        <taxon>Eukaryota</taxon>
        <taxon>Viridiplantae</taxon>
        <taxon>Chlorophyta</taxon>
        <taxon>core chlorophytes</taxon>
        <taxon>Chlorophyceae</taxon>
        <taxon>CS clade</taxon>
        <taxon>Chlamydomonadales</taxon>
        <taxon>Volvocaceae</taxon>
        <taxon>Gonium</taxon>
    </lineage>
</organism>
<keyword evidence="4" id="KW-0010">Activator</keyword>
<protein>
    <recommendedName>
        <fullName evidence="13">Two-component response regulator</fullName>
    </recommendedName>
</protein>
<comment type="caution">
    <text evidence="11">The sequence shown here is derived from an EMBL/GenBank/DDBJ whole genome shotgun (WGS) entry which is preliminary data.</text>
</comment>
<dbReference type="InterPro" id="IPR011006">
    <property type="entry name" value="CheY-like_superfamily"/>
</dbReference>
<feature type="compositionally biased region" description="Low complexity" evidence="8">
    <location>
        <begin position="394"/>
        <end position="414"/>
    </location>
</feature>
<dbReference type="FunFam" id="1.10.10.60:FF:000007">
    <property type="entry name" value="Two-component response regulator"/>
    <property type="match status" value="1"/>
</dbReference>
<keyword evidence="2" id="KW-0902">Two-component regulatory system</keyword>
<dbReference type="PANTHER" id="PTHR43874">
    <property type="entry name" value="TWO-COMPONENT RESPONSE REGULATOR"/>
    <property type="match status" value="1"/>
</dbReference>
<feature type="compositionally biased region" description="Gly residues" evidence="8">
    <location>
        <begin position="337"/>
        <end position="358"/>
    </location>
</feature>
<keyword evidence="6" id="KW-0539">Nucleus</keyword>
<dbReference type="InterPro" id="IPR017930">
    <property type="entry name" value="Myb_dom"/>
</dbReference>
<feature type="region of interest" description="Disordered" evidence="8">
    <location>
        <begin position="132"/>
        <end position="163"/>
    </location>
</feature>